<dbReference type="PANTHER" id="PTHR43744">
    <property type="entry name" value="ABC TRANSPORTER PERMEASE PROTEIN MG189-RELATED-RELATED"/>
    <property type="match status" value="1"/>
</dbReference>
<dbReference type="InterPro" id="IPR035906">
    <property type="entry name" value="MetI-like_sf"/>
</dbReference>
<dbReference type="PANTHER" id="PTHR43744:SF8">
    <property type="entry name" value="SN-GLYCEROL-3-PHOSPHATE TRANSPORT SYSTEM PERMEASE PROTEIN UGPE"/>
    <property type="match status" value="1"/>
</dbReference>
<organism evidence="9">
    <name type="scientific">Scrofimicrobium appendicitidis</name>
    <dbReference type="NCBI Taxonomy" id="3079930"/>
    <lineage>
        <taxon>Bacteria</taxon>
        <taxon>Bacillati</taxon>
        <taxon>Actinomycetota</taxon>
        <taxon>Actinomycetes</taxon>
        <taxon>Actinomycetales</taxon>
        <taxon>Actinomycetaceae</taxon>
        <taxon>Scrofimicrobium</taxon>
    </lineage>
</organism>
<feature type="transmembrane region" description="Helical" evidence="7">
    <location>
        <begin position="74"/>
        <end position="98"/>
    </location>
</feature>
<sequence length="281" mass="31124">MARKTNVASTVRTGRYHLPMFIFVALWSLPMLWTLSLSLTPNSMLKTNSQSLWPQGLTLSNYLDVFRTGMTGQWFLNSVVVSVVATVITVFVCATAGYAFAKLSFPGRMLVYALTLAGMMVPKEGMFIPLFIMFGELGLHNSFAGLILPRIAFPLGVFIMTQFFAQVPDEIQEAARMDGASSWRIFYSIMLPLARPALIALATFSFVQTWNDYLWPLVSSTKPEMFTITTGLASLQGTFAQSTELGSLMARGIVGALPLLLLFIFFQKYLIRGITMSSGEK</sequence>
<feature type="transmembrane region" description="Helical" evidence="7">
    <location>
        <begin position="185"/>
        <end position="207"/>
    </location>
</feature>
<evidence type="ECO:0000256" key="4">
    <source>
        <dbReference type="ARBA" id="ARBA00022692"/>
    </source>
</evidence>
<dbReference type="GO" id="GO:0055085">
    <property type="term" value="P:transmembrane transport"/>
    <property type="evidence" value="ECO:0007669"/>
    <property type="project" value="InterPro"/>
</dbReference>
<keyword evidence="6 7" id="KW-0472">Membrane</keyword>
<evidence type="ECO:0000256" key="6">
    <source>
        <dbReference type="ARBA" id="ARBA00023136"/>
    </source>
</evidence>
<dbReference type="AlphaFoldDB" id="A0AAU7V4D2"/>
<dbReference type="KEGG" id="sapp:SAC06_05260"/>
<keyword evidence="3" id="KW-1003">Cell membrane</keyword>
<dbReference type="RefSeq" id="WP_350257260.1">
    <property type="nucleotide sequence ID" value="NZ_CP138335.1"/>
</dbReference>
<feature type="transmembrane region" description="Helical" evidence="7">
    <location>
        <begin position="110"/>
        <end position="134"/>
    </location>
</feature>
<dbReference type="GO" id="GO:0005886">
    <property type="term" value="C:plasma membrane"/>
    <property type="evidence" value="ECO:0007669"/>
    <property type="project" value="UniProtKB-SubCell"/>
</dbReference>
<evidence type="ECO:0000256" key="7">
    <source>
        <dbReference type="RuleBase" id="RU363032"/>
    </source>
</evidence>
<evidence type="ECO:0000256" key="1">
    <source>
        <dbReference type="ARBA" id="ARBA00004651"/>
    </source>
</evidence>
<feature type="transmembrane region" description="Helical" evidence="7">
    <location>
        <begin position="248"/>
        <end position="266"/>
    </location>
</feature>
<gene>
    <name evidence="9" type="ORF">SAC06_05260</name>
</gene>
<evidence type="ECO:0000256" key="2">
    <source>
        <dbReference type="ARBA" id="ARBA00022448"/>
    </source>
</evidence>
<feature type="transmembrane region" description="Helical" evidence="7">
    <location>
        <begin position="146"/>
        <end position="165"/>
    </location>
</feature>
<keyword evidence="5 7" id="KW-1133">Transmembrane helix</keyword>
<comment type="similarity">
    <text evidence="7">Belongs to the binding-protein-dependent transport system permease family.</text>
</comment>
<feature type="domain" description="ABC transmembrane type-1" evidence="8">
    <location>
        <begin position="75"/>
        <end position="266"/>
    </location>
</feature>
<evidence type="ECO:0000256" key="3">
    <source>
        <dbReference type="ARBA" id="ARBA00022475"/>
    </source>
</evidence>
<dbReference type="SUPFAM" id="SSF161098">
    <property type="entry name" value="MetI-like"/>
    <property type="match status" value="1"/>
</dbReference>
<proteinExistence type="inferred from homology"/>
<dbReference type="CDD" id="cd06261">
    <property type="entry name" value="TM_PBP2"/>
    <property type="match status" value="1"/>
</dbReference>
<keyword evidence="4 7" id="KW-0812">Transmembrane</keyword>
<dbReference type="InterPro" id="IPR000515">
    <property type="entry name" value="MetI-like"/>
</dbReference>
<evidence type="ECO:0000259" key="8">
    <source>
        <dbReference type="PROSITE" id="PS50928"/>
    </source>
</evidence>
<reference evidence="9" key="1">
    <citation type="submission" date="2023-11" db="EMBL/GenBank/DDBJ databases">
        <title>Scrofimicrobium hongkongense sp. nov., isolated from a patient with peritonitis.</title>
        <authorList>
            <person name="Lao H.Y."/>
            <person name="Wong A.Y.P."/>
            <person name="Ng T.L."/>
            <person name="Wong R.Y.L."/>
            <person name="Yau M.C.Y."/>
            <person name="Lam J.Y.W."/>
            <person name="Siu G.K.H."/>
        </authorList>
    </citation>
    <scope>NUCLEOTIDE SEQUENCE</scope>
    <source>
        <strain evidence="9">R131</strain>
    </source>
</reference>
<comment type="subcellular location">
    <subcellularLocation>
        <location evidence="1 7">Cell membrane</location>
        <topology evidence="1 7">Multi-pass membrane protein</topology>
    </subcellularLocation>
</comment>
<protein>
    <submittedName>
        <fullName evidence="9">Carbohydrate ABC transporter permease</fullName>
    </submittedName>
</protein>
<dbReference type="Gene3D" id="1.10.3720.10">
    <property type="entry name" value="MetI-like"/>
    <property type="match status" value="1"/>
</dbReference>
<accession>A0AAU7V4D2</accession>
<dbReference type="PROSITE" id="PS50928">
    <property type="entry name" value="ABC_TM1"/>
    <property type="match status" value="1"/>
</dbReference>
<evidence type="ECO:0000313" key="9">
    <source>
        <dbReference type="EMBL" id="XBW07066.1"/>
    </source>
</evidence>
<evidence type="ECO:0000256" key="5">
    <source>
        <dbReference type="ARBA" id="ARBA00022989"/>
    </source>
</evidence>
<name>A0AAU7V4D2_9ACTO</name>
<dbReference type="EMBL" id="CP138335">
    <property type="protein sequence ID" value="XBW07066.1"/>
    <property type="molecule type" value="Genomic_DNA"/>
</dbReference>
<dbReference type="Pfam" id="PF00528">
    <property type="entry name" value="BPD_transp_1"/>
    <property type="match status" value="1"/>
</dbReference>
<keyword evidence="2 7" id="KW-0813">Transport</keyword>
<feature type="transmembrane region" description="Helical" evidence="7">
    <location>
        <begin position="20"/>
        <end position="39"/>
    </location>
</feature>